<dbReference type="Proteomes" id="UP001430953">
    <property type="component" value="Unassembled WGS sequence"/>
</dbReference>
<accession>A0AAW2GLS1</accession>
<organism evidence="2 3">
    <name type="scientific">Cardiocondyla obscurior</name>
    <dbReference type="NCBI Taxonomy" id="286306"/>
    <lineage>
        <taxon>Eukaryota</taxon>
        <taxon>Metazoa</taxon>
        <taxon>Ecdysozoa</taxon>
        <taxon>Arthropoda</taxon>
        <taxon>Hexapoda</taxon>
        <taxon>Insecta</taxon>
        <taxon>Pterygota</taxon>
        <taxon>Neoptera</taxon>
        <taxon>Endopterygota</taxon>
        <taxon>Hymenoptera</taxon>
        <taxon>Apocrita</taxon>
        <taxon>Aculeata</taxon>
        <taxon>Formicoidea</taxon>
        <taxon>Formicidae</taxon>
        <taxon>Myrmicinae</taxon>
        <taxon>Cardiocondyla</taxon>
    </lineage>
</organism>
<keyword evidence="1" id="KW-0732">Signal</keyword>
<evidence type="ECO:0000313" key="3">
    <source>
        <dbReference type="Proteomes" id="UP001430953"/>
    </source>
</evidence>
<proteinExistence type="predicted"/>
<comment type="caution">
    <text evidence="2">The sequence shown here is derived from an EMBL/GenBank/DDBJ whole genome shotgun (WGS) entry which is preliminary data.</text>
</comment>
<evidence type="ECO:0000313" key="2">
    <source>
        <dbReference type="EMBL" id="KAL0127590.1"/>
    </source>
</evidence>
<reference evidence="2 3" key="1">
    <citation type="submission" date="2023-03" db="EMBL/GenBank/DDBJ databases">
        <title>High recombination rates correlate with genetic variation in Cardiocondyla obscurior ants.</title>
        <authorList>
            <person name="Errbii M."/>
        </authorList>
    </citation>
    <scope>NUCLEOTIDE SEQUENCE [LARGE SCALE GENOMIC DNA]</scope>
    <source>
        <strain evidence="2">Alpha-2009</strain>
        <tissue evidence="2">Whole body</tissue>
    </source>
</reference>
<feature type="signal peptide" evidence="1">
    <location>
        <begin position="1"/>
        <end position="18"/>
    </location>
</feature>
<name>A0AAW2GLS1_9HYME</name>
<keyword evidence="3" id="KW-1185">Reference proteome</keyword>
<feature type="chain" id="PRO_5043464001" evidence="1">
    <location>
        <begin position="19"/>
        <end position="140"/>
    </location>
</feature>
<gene>
    <name evidence="2" type="ORF">PUN28_003109</name>
</gene>
<dbReference type="EMBL" id="JADYXP020000003">
    <property type="protein sequence ID" value="KAL0127590.1"/>
    <property type="molecule type" value="Genomic_DNA"/>
</dbReference>
<evidence type="ECO:0000256" key="1">
    <source>
        <dbReference type="SAM" id="SignalP"/>
    </source>
</evidence>
<dbReference type="AlphaFoldDB" id="A0AAW2GLS1"/>
<protein>
    <submittedName>
        <fullName evidence="2">Uncharacterized protein</fullName>
    </submittedName>
</protein>
<sequence>MLCVYSIVIIALIHRTSVRENYELKNIFFFFTKGISLIKCTCSTITRRKTSVIIDCITRRSGFTRLPSNLLRYHHNRKIRRLYQYLPRNMNNLFQAMYNFLTYLIKKIISSWYTPVINEARGLMETKYGVRSLDAPRAMV</sequence>